<accession>A0A1B6I7G1</accession>
<reference evidence="1" key="1">
    <citation type="submission" date="2015-11" db="EMBL/GenBank/DDBJ databases">
        <title>De novo transcriptome assembly of four potential Pierce s Disease insect vectors from Arizona vineyards.</title>
        <authorList>
            <person name="Tassone E.E."/>
        </authorList>
    </citation>
    <scope>NUCLEOTIDE SEQUENCE</scope>
</reference>
<dbReference type="AlphaFoldDB" id="A0A1B6I7G1"/>
<evidence type="ECO:0000313" key="1">
    <source>
        <dbReference type="EMBL" id="JAS82878.1"/>
    </source>
</evidence>
<proteinExistence type="predicted"/>
<feature type="non-terminal residue" evidence="1">
    <location>
        <position position="1"/>
    </location>
</feature>
<name>A0A1B6I7G1_9HEMI</name>
<organism evidence="1">
    <name type="scientific">Homalodisca liturata</name>
    <dbReference type="NCBI Taxonomy" id="320908"/>
    <lineage>
        <taxon>Eukaryota</taxon>
        <taxon>Metazoa</taxon>
        <taxon>Ecdysozoa</taxon>
        <taxon>Arthropoda</taxon>
        <taxon>Hexapoda</taxon>
        <taxon>Insecta</taxon>
        <taxon>Pterygota</taxon>
        <taxon>Neoptera</taxon>
        <taxon>Paraneoptera</taxon>
        <taxon>Hemiptera</taxon>
        <taxon>Auchenorrhyncha</taxon>
        <taxon>Membracoidea</taxon>
        <taxon>Cicadellidae</taxon>
        <taxon>Cicadellinae</taxon>
        <taxon>Proconiini</taxon>
        <taxon>Homalodisca</taxon>
    </lineage>
</organism>
<dbReference type="EMBL" id="GECU01024828">
    <property type="protein sequence ID" value="JAS82878.1"/>
    <property type="molecule type" value="Transcribed_RNA"/>
</dbReference>
<protein>
    <submittedName>
        <fullName evidence="1">Uncharacterized protein</fullName>
    </submittedName>
</protein>
<sequence>GAEEDVCAENIEKRCKLLGEMYGMLLVPDEGPQLGISAESLRKELEAMPGAEEQRRYLDGLFEKIRHCAATEVNTGLSLNEYCLGLVRSLRREGLVASQLAGDLAKRLVESIRLCAVEAVRESLPSRGEEAGQGALLEELHRSLTGKFKAISRQAVKYGEISELIESAVPEDYQRPLVTIRLQRLESEQLIVESVLEDLPALKAGTTALRIDDVYFSNADAIWDAEQAFVEHLNLTRSLAHSASSMCRLIEEVLRLYDRARDCLHGESPDASSEHVEETALVSICDMLLEKMGGPWPLAAAADN</sequence>
<gene>
    <name evidence="1" type="ORF">g.7155</name>
</gene>